<keyword evidence="3" id="KW-0378">Hydrolase</keyword>
<dbReference type="CDD" id="cd11528">
    <property type="entry name" value="NTP-PPase_MazG_Nterm"/>
    <property type="match status" value="1"/>
</dbReference>
<dbReference type="RefSeq" id="WP_126108923.1">
    <property type="nucleotide sequence ID" value="NZ_CP034465.1"/>
</dbReference>
<dbReference type="InterPro" id="IPR004518">
    <property type="entry name" value="MazG-like_dom"/>
</dbReference>
<dbReference type="GO" id="GO:0046076">
    <property type="term" value="P:dTTP catabolic process"/>
    <property type="evidence" value="ECO:0007669"/>
    <property type="project" value="TreeGrafter"/>
</dbReference>
<dbReference type="InterPro" id="IPR011551">
    <property type="entry name" value="NTP_PyrPHydrolase_MazG"/>
</dbReference>
<dbReference type="SUPFAM" id="SSF53790">
    <property type="entry name" value="Tetrapyrrole methylase"/>
    <property type="match status" value="1"/>
</dbReference>
<protein>
    <submittedName>
        <fullName evidence="3">Nucleotide pyrophosphohydrolase</fullName>
    </submittedName>
</protein>
<dbReference type="InterPro" id="IPR048015">
    <property type="entry name" value="NTP-PPase_MazG-like_N"/>
</dbReference>
<evidence type="ECO:0000259" key="2">
    <source>
        <dbReference type="Pfam" id="PF03819"/>
    </source>
</evidence>
<organism evidence="3 4">
    <name type="scientific">Jeotgalibaca ciconiae</name>
    <dbReference type="NCBI Taxonomy" id="2496265"/>
    <lineage>
        <taxon>Bacteria</taxon>
        <taxon>Bacillati</taxon>
        <taxon>Bacillota</taxon>
        <taxon>Bacilli</taxon>
        <taxon>Lactobacillales</taxon>
        <taxon>Carnobacteriaceae</taxon>
        <taxon>Jeotgalibaca</taxon>
    </lineage>
</organism>
<dbReference type="InterPro" id="IPR035996">
    <property type="entry name" value="4pyrrol_Methylase_sf"/>
</dbReference>
<dbReference type="GO" id="GO:0047429">
    <property type="term" value="F:nucleoside triphosphate diphosphatase activity"/>
    <property type="evidence" value="ECO:0007669"/>
    <property type="project" value="TreeGrafter"/>
</dbReference>
<dbReference type="GO" id="GO:0046061">
    <property type="term" value="P:dATP catabolic process"/>
    <property type="evidence" value="ECO:0007669"/>
    <property type="project" value="TreeGrafter"/>
</dbReference>
<dbReference type="AlphaFoldDB" id="A0A3Q9BK97"/>
<accession>A0A3Q9BK97</accession>
<dbReference type="GO" id="GO:0006203">
    <property type="term" value="P:dGTP catabolic process"/>
    <property type="evidence" value="ECO:0007669"/>
    <property type="project" value="TreeGrafter"/>
</dbReference>
<dbReference type="SUPFAM" id="SSF101386">
    <property type="entry name" value="all-alpha NTP pyrophosphatases"/>
    <property type="match status" value="1"/>
</dbReference>
<gene>
    <name evidence="3" type="ORF">EJN90_03670</name>
</gene>
<dbReference type="EMBL" id="CP034465">
    <property type="protein sequence ID" value="AZP03841.1"/>
    <property type="molecule type" value="Genomic_DNA"/>
</dbReference>
<dbReference type="Pfam" id="PF00590">
    <property type="entry name" value="TP_methylase"/>
    <property type="match status" value="1"/>
</dbReference>
<proteinExistence type="predicted"/>
<evidence type="ECO:0000313" key="4">
    <source>
        <dbReference type="Proteomes" id="UP000273326"/>
    </source>
</evidence>
<dbReference type="InterPro" id="IPR035013">
    <property type="entry name" value="YabN_N"/>
</dbReference>
<evidence type="ECO:0000313" key="3">
    <source>
        <dbReference type="EMBL" id="AZP03841.1"/>
    </source>
</evidence>
<name>A0A3Q9BK97_9LACT</name>
<dbReference type="InterPro" id="IPR000878">
    <property type="entry name" value="4pyrrol_Mease"/>
</dbReference>
<dbReference type="GO" id="GO:0008168">
    <property type="term" value="F:methyltransferase activity"/>
    <property type="evidence" value="ECO:0007669"/>
    <property type="project" value="InterPro"/>
</dbReference>
<dbReference type="GO" id="GO:0046081">
    <property type="term" value="P:dUTP catabolic process"/>
    <property type="evidence" value="ECO:0007669"/>
    <property type="project" value="TreeGrafter"/>
</dbReference>
<feature type="domain" description="Tetrapyrrole methylase" evidence="1">
    <location>
        <begin position="4"/>
        <end position="203"/>
    </location>
</feature>
<dbReference type="KEGG" id="jeh:EJN90_03670"/>
<dbReference type="Pfam" id="PF03819">
    <property type="entry name" value="MazG"/>
    <property type="match status" value="1"/>
</dbReference>
<dbReference type="Proteomes" id="UP000273326">
    <property type="component" value="Chromosome"/>
</dbReference>
<feature type="domain" description="NTP pyrophosphohydrolase MazG-like" evidence="2">
    <location>
        <begin position="249"/>
        <end position="322"/>
    </location>
</feature>
<dbReference type="InterPro" id="IPR014777">
    <property type="entry name" value="4pyrrole_Mease_sub1"/>
</dbReference>
<dbReference type="CDD" id="cd11723">
    <property type="entry name" value="YabN_N_like"/>
    <property type="match status" value="1"/>
</dbReference>
<dbReference type="Gene3D" id="1.10.287.1080">
    <property type="entry name" value="MazG-like"/>
    <property type="match status" value="1"/>
</dbReference>
<dbReference type="OrthoDB" id="9808939at2"/>
<evidence type="ECO:0000259" key="1">
    <source>
        <dbReference type="Pfam" id="PF00590"/>
    </source>
</evidence>
<dbReference type="GO" id="GO:0046047">
    <property type="term" value="P:TTP catabolic process"/>
    <property type="evidence" value="ECO:0007669"/>
    <property type="project" value="TreeGrafter"/>
</dbReference>
<sequence length="349" mass="39855">MPKIEIVGLGAGDFNQLPIGVYQKIKNHANLILRTKEHPLVSELVSKGISFRSFDEIYEQESQFESVYEKISERLLKEAEKQDILYAVPGHPLVAEDSVQLLLKNQQGIEVEVLGGKSFIDDFFQAVSVDPIGGFQLVDGLSFDANQIDLGSHLIIMQVYNDLVAGDVKLTLMDKYPDEHQVALVDAAGTTFEKVTWVPLYELDHLEGIHNLLSVYVPPLERDDQTKSFATTQFYMDAIMNGDMWVQEQTHESLLPYLAEETEEVAEAIKKDDTENLIEELGDVLLQVFYHAGYAKSQGMFTMEDILDTLNKKLRRRHPHIFDGYEVNSIQEIDDMWQEIKRKEREEES</sequence>
<reference evidence="4" key="1">
    <citation type="submission" date="2018-12" db="EMBL/GenBank/DDBJ databases">
        <title>Complete genome sequencing of Jeotgalibaca sp. H21T32.</title>
        <authorList>
            <person name="Bae J.-W."/>
            <person name="Lee S.-Y."/>
        </authorList>
    </citation>
    <scope>NUCLEOTIDE SEQUENCE [LARGE SCALE GENOMIC DNA]</scope>
    <source>
        <strain evidence="4">H21T32</strain>
    </source>
</reference>
<dbReference type="PANTHER" id="PTHR30522">
    <property type="entry name" value="NUCLEOSIDE TRIPHOSPHATE PYROPHOSPHOHYDROLASE"/>
    <property type="match status" value="1"/>
</dbReference>
<dbReference type="Gene3D" id="3.40.1010.10">
    <property type="entry name" value="Cobalt-precorrin-4 Transmethylase, Domain 1"/>
    <property type="match status" value="1"/>
</dbReference>
<keyword evidence="4" id="KW-1185">Reference proteome</keyword>
<dbReference type="PANTHER" id="PTHR30522:SF0">
    <property type="entry name" value="NUCLEOSIDE TRIPHOSPHATE PYROPHOSPHOHYDROLASE"/>
    <property type="match status" value="1"/>
</dbReference>
<dbReference type="GO" id="GO:0046052">
    <property type="term" value="P:UTP catabolic process"/>
    <property type="evidence" value="ECO:0007669"/>
    <property type="project" value="TreeGrafter"/>
</dbReference>